<keyword evidence="6" id="KW-0175">Coiled coil</keyword>
<feature type="compositionally biased region" description="Acidic residues" evidence="7">
    <location>
        <begin position="15"/>
        <end position="45"/>
    </location>
</feature>
<evidence type="ECO:0000256" key="7">
    <source>
        <dbReference type="SAM" id="MobiDB-lite"/>
    </source>
</evidence>
<proteinExistence type="predicted"/>
<dbReference type="AlphaFoldDB" id="A0AA89BK02"/>
<evidence type="ECO:0000256" key="6">
    <source>
        <dbReference type="SAM" id="Coils"/>
    </source>
</evidence>
<keyword evidence="4" id="KW-0804">Transcription</keyword>
<dbReference type="GO" id="GO:0005654">
    <property type="term" value="C:nucleoplasm"/>
    <property type="evidence" value="ECO:0007669"/>
    <property type="project" value="UniProtKB-ARBA"/>
</dbReference>
<dbReference type="EMBL" id="VSWD01000013">
    <property type="protein sequence ID" value="KAK3083902.1"/>
    <property type="molecule type" value="Genomic_DNA"/>
</dbReference>
<keyword evidence="2" id="KW-0678">Repressor</keyword>
<dbReference type="InterPro" id="IPR013907">
    <property type="entry name" value="Sds3"/>
</dbReference>
<gene>
    <name evidence="8" type="ORF">FSP39_004951</name>
</gene>
<evidence type="ECO:0008006" key="10">
    <source>
        <dbReference type="Google" id="ProtNLM"/>
    </source>
</evidence>
<comment type="subcellular location">
    <subcellularLocation>
        <location evidence="1">Nucleus</location>
    </subcellularLocation>
</comment>
<dbReference type="GO" id="GO:0010468">
    <property type="term" value="P:regulation of gene expression"/>
    <property type="evidence" value="ECO:0007669"/>
    <property type="project" value="UniProtKB-ARBA"/>
</dbReference>
<keyword evidence="5" id="KW-0539">Nucleus</keyword>
<feature type="region of interest" description="Disordered" evidence="7">
    <location>
        <begin position="172"/>
        <end position="195"/>
    </location>
</feature>
<reference evidence="8" key="1">
    <citation type="submission" date="2019-08" db="EMBL/GenBank/DDBJ databases">
        <title>The improved chromosome-level genome for the pearl oyster Pinctada fucata martensii using PacBio sequencing and Hi-C.</title>
        <authorList>
            <person name="Zheng Z."/>
        </authorList>
    </citation>
    <scope>NUCLEOTIDE SEQUENCE</scope>
    <source>
        <strain evidence="8">ZZ-2019</strain>
        <tissue evidence="8">Adductor muscle</tissue>
    </source>
</reference>
<evidence type="ECO:0000313" key="8">
    <source>
        <dbReference type="EMBL" id="KAK3083902.1"/>
    </source>
</evidence>
<feature type="coiled-coil region" evidence="6">
    <location>
        <begin position="119"/>
        <end position="161"/>
    </location>
</feature>
<protein>
    <recommendedName>
        <fullName evidence="10">Sin3 histone deacetylase corepressor complex component SDS3</fullName>
    </recommendedName>
</protein>
<evidence type="ECO:0000256" key="2">
    <source>
        <dbReference type="ARBA" id="ARBA00022491"/>
    </source>
</evidence>
<dbReference type="PANTHER" id="PTHR21964">
    <property type="entry name" value="BREAST CANCER METASTASIS-SUPPRESSOR 1"/>
    <property type="match status" value="1"/>
</dbReference>
<keyword evidence="9" id="KW-1185">Reference proteome</keyword>
<keyword evidence="3" id="KW-0805">Transcription regulation</keyword>
<evidence type="ECO:0000256" key="3">
    <source>
        <dbReference type="ARBA" id="ARBA00023015"/>
    </source>
</evidence>
<sequence length="223" mass="26669">MASSYTSSPRYLNDTDYDDADSLDFDEDHDLDENFTDEDTEDASETDMAKQATEYTEIKEQMYQDKLAHLKKQLAQLEDGTLPEYIKKRRKIDQQYKERLRLNEIWKEYELEIVEREYIKEKKAAAKDFEEKKIDLKESLLIELDEKKRNIENERNSMELTGGFLLSDSMEMKPVSTRKLRRRPNDPIPLPEKRRKPSPDILSIHGFIYCMYLLYKYMKCIHL</sequence>
<feature type="region of interest" description="Disordered" evidence="7">
    <location>
        <begin position="1"/>
        <end position="50"/>
    </location>
</feature>
<feature type="compositionally biased region" description="Polar residues" evidence="7">
    <location>
        <begin position="1"/>
        <end position="10"/>
    </location>
</feature>
<dbReference type="SMART" id="SM01401">
    <property type="entry name" value="Sds3"/>
    <property type="match status" value="1"/>
</dbReference>
<organism evidence="8 9">
    <name type="scientific">Pinctada imbricata</name>
    <name type="common">Atlantic pearl-oyster</name>
    <name type="synonym">Pinctada martensii</name>
    <dbReference type="NCBI Taxonomy" id="66713"/>
    <lineage>
        <taxon>Eukaryota</taxon>
        <taxon>Metazoa</taxon>
        <taxon>Spiralia</taxon>
        <taxon>Lophotrochozoa</taxon>
        <taxon>Mollusca</taxon>
        <taxon>Bivalvia</taxon>
        <taxon>Autobranchia</taxon>
        <taxon>Pteriomorphia</taxon>
        <taxon>Pterioida</taxon>
        <taxon>Pterioidea</taxon>
        <taxon>Pteriidae</taxon>
        <taxon>Pinctada</taxon>
    </lineage>
</organism>
<dbReference type="Pfam" id="PF08598">
    <property type="entry name" value="Sds3"/>
    <property type="match status" value="1"/>
</dbReference>
<accession>A0AA89BK02</accession>
<evidence type="ECO:0000256" key="4">
    <source>
        <dbReference type="ARBA" id="ARBA00023163"/>
    </source>
</evidence>
<name>A0AA89BK02_PINIB</name>
<evidence type="ECO:0000256" key="5">
    <source>
        <dbReference type="ARBA" id="ARBA00023242"/>
    </source>
</evidence>
<evidence type="ECO:0000256" key="1">
    <source>
        <dbReference type="ARBA" id="ARBA00004123"/>
    </source>
</evidence>
<evidence type="ECO:0000313" key="9">
    <source>
        <dbReference type="Proteomes" id="UP001186944"/>
    </source>
</evidence>
<comment type="caution">
    <text evidence="8">The sequence shown here is derived from an EMBL/GenBank/DDBJ whole genome shotgun (WGS) entry which is preliminary data.</text>
</comment>
<dbReference type="Proteomes" id="UP001186944">
    <property type="component" value="Unassembled WGS sequence"/>
</dbReference>